<name>A0ABW2TQK0_9PSEU</name>
<evidence type="ECO:0000259" key="1">
    <source>
        <dbReference type="PROSITE" id="PS50995"/>
    </source>
</evidence>
<comment type="caution">
    <text evidence="2">The sequence shown here is derived from an EMBL/GenBank/DDBJ whole genome shotgun (WGS) entry which is preliminary data.</text>
</comment>
<dbReference type="SUPFAM" id="SSF46785">
    <property type="entry name" value="Winged helix' DNA-binding domain"/>
    <property type="match status" value="1"/>
</dbReference>
<dbReference type="InterPro" id="IPR036390">
    <property type="entry name" value="WH_DNA-bd_sf"/>
</dbReference>
<gene>
    <name evidence="2" type="ORF">ACFQV2_21325</name>
</gene>
<dbReference type="InterPro" id="IPR000835">
    <property type="entry name" value="HTH_MarR-typ"/>
</dbReference>
<sequence length="138" mass="14738">MAEPLVPGTVAEHTGCLLLKLGQVVYRLAERALEADGLRVRHYSVLQALADNGAMSQHALGAYLRIDPATMVATLADLEQGGRTTRVRDAADRRRYVVDLTDSGREALRGADAALVGVDDTAFADLSPTSVARCTRSC</sequence>
<dbReference type="InterPro" id="IPR036388">
    <property type="entry name" value="WH-like_DNA-bd_sf"/>
</dbReference>
<dbReference type="EMBL" id="JBHTEY010000004">
    <property type="protein sequence ID" value="MFC7615656.1"/>
    <property type="molecule type" value="Genomic_DNA"/>
</dbReference>
<dbReference type="Proteomes" id="UP001596512">
    <property type="component" value="Unassembled WGS sequence"/>
</dbReference>
<feature type="domain" description="HTH marR-type" evidence="1">
    <location>
        <begin position="14"/>
        <end position="138"/>
    </location>
</feature>
<dbReference type="Gene3D" id="1.10.10.10">
    <property type="entry name" value="Winged helix-like DNA-binding domain superfamily/Winged helix DNA-binding domain"/>
    <property type="match status" value="1"/>
</dbReference>
<dbReference type="SMART" id="SM00347">
    <property type="entry name" value="HTH_MARR"/>
    <property type="match status" value="1"/>
</dbReference>
<organism evidence="2 3">
    <name type="scientific">Actinokineospora soli</name>
    <dbReference type="NCBI Taxonomy" id="1048753"/>
    <lineage>
        <taxon>Bacteria</taxon>
        <taxon>Bacillati</taxon>
        <taxon>Actinomycetota</taxon>
        <taxon>Actinomycetes</taxon>
        <taxon>Pseudonocardiales</taxon>
        <taxon>Pseudonocardiaceae</taxon>
        <taxon>Actinokineospora</taxon>
    </lineage>
</organism>
<dbReference type="Pfam" id="PF12802">
    <property type="entry name" value="MarR_2"/>
    <property type="match status" value="1"/>
</dbReference>
<dbReference type="PANTHER" id="PTHR33164">
    <property type="entry name" value="TRANSCRIPTIONAL REGULATOR, MARR FAMILY"/>
    <property type="match status" value="1"/>
</dbReference>
<accession>A0ABW2TQK0</accession>
<dbReference type="PROSITE" id="PS50995">
    <property type="entry name" value="HTH_MARR_2"/>
    <property type="match status" value="1"/>
</dbReference>
<evidence type="ECO:0000313" key="2">
    <source>
        <dbReference type="EMBL" id="MFC7615656.1"/>
    </source>
</evidence>
<keyword evidence="3" id="KW-1185">Reference proteome</keyword>
<dbReference type="InterPro" id="IPR039422">
    <property type="entry name" value="MarR/SlyA-like"/>
</dbReference>
<dbReference type="PANTHER" id="PTHR33164:SF43">
    <property type="entry name" value="HTH-TYPE TRANSCRIPTIONAL REPRESSOR YETL"/>
    <property type="match status" value="1"/>
</dbReference>
<protein>
    <submittedName>
        <fullName evidence="2">MarR family winged helix-turn-helix transcriptional regulator</fullName>
    </submittedName>
</protein>
<evidence type="ECO:0000313" key="3">
    <source>
        <dbReference type="Proteomes" id="UP001596512"/>
    </source>
</evidence>
<proteinExistence type="predicted"/>
<reference evidence="3" key="1">
    <citation type="journal article" date="2019" name="Int. J. Syst. Evol. Microbiol.">
        <title>The Global Catalogue of Microorganisms (GCM) 10K type strain sequencing project: providing services to taxonomists for standard genome sequencing and annotation.</title>
        <authorList>
            <consortium name="The Broad Institute Genomics Platform"/>
            <consortium name="The Broad Institute Genome Sequencing Center for Infectious Disease"/>
            <person name="Wu L."/>
            <person name="Ma J."/>
        </authorList>
    </citation>
    <scope>NUCLEOTIDE SEQUENCE [LARGE SCALE GENOMIC DNA]</scope>
    <source>
        <strain evidence="3">JCM 17695</strain>
    </source>
</reference>